<evidence type="ECO:0000313" key="3">
    <source>
        <dbReference type="Proteomes" id="UP001596052"/>
    </source>
</evidence>
<dbReference type="RefSeq" id="WP_377170392.1">
    <property type="nucleotide sequence ID" value="NZ_JBHSMQ010000009.1"/>
</dbReference>
<feature type="signal peptide" evidence="1">
    <location>
        <begin position="1"/>
        <end position="20"/>
    </location>
</feature>
<gene>
    <name evidence="2" type="ORF">ACFQDI_20560</name>
</gene>
<name>A0ABW0KUQ2_9BACT</name>
<reference evidence="3" key="1">
    <citation type="journal article" date="2019" name="Int. J. Syst. Evol. Microbiol.">
        <title>The Global Catalogue of Microorganisms (GCM) 10K type strain sequencing project: providing services to taxonomists for standard genome sequencing and annotation.</title>
        <authorList>
            <consortium name="The Broad Institute Genomics Platform"/>
            <consortium name="The Broad Institute Genome Sequencing Center for Infectious Disease"/>
            <person name="Wu L."/>
            <person name="Ma J."/>
        </authorList>
    </citation>
    <scope>NUCLEOTIDE SEQUENCE [LARGE SCALE GENOMIC DNA]</scope>
    <source>
        <strain evidence="3">CGMCC 4.1469</strain>
    </source>
</reference>
<proteinExistence type="predicted"/>
<dbReference type="Proteomes" id="UP001596052">
    <property type="component" value="Unassembled WGS sequence"/>
</dbReference>
<accession>A0ABW0KUQ2</accession>
<keyword evidence="3" id="KW-1185">Reference proteome</keyword>
<organism evidence="2 3">
    <name type="scientific">Prosthecobacter fluviatilis</name>
    <dbReference type="NCBI Taxonomy" id="445931"/>
    <lineage>
        <taxon>Bacteria</taxon>
        <taxon>Pseudomonadati</taxon>
        <taxon>Verrucomicrobiota</taxon>
        <taxon>Verrucomicrobiia</taxon>
        <taxon>Verrucomicrobiales</taxon>
        <taxon>Verrucomicrobiaceae</taxon>
        <taxon>Prosthecobacter</taxon>
    </lineage>
</organism>
<dbReference type="Gene3D" id="1.20.120.1490">
    <property type="match status" value="1"/>
</dbReference>
<evidence type="ECO:0000256" key="1">
    <source>
        <dbReference type="SAM" id="SignalP"/>
    </source>
</evidence>
<protein>
    <submittedName>
        <fullName evidence="2">Uncharacterized protein</fullName>
    </submittedName>
</protein>
<keyword evidence="1" id="KW-0732">Signal</keyword>
<sequence>MTPAGRIAAFVLLTAAAAAAALWATRETLRPRETPQEIGLRWLKDEYHLDTATFEKVSALHRDYFRQCDNMCRQINEADRPLLWRARHQARTPGDFDAQLARDHRVCADCEKAATEHLRQVAALMPAAQGRRFLQDILPVMQQQRRQHDQNLPSSTRR</sequence>
<dbReference type="EMBL" id="JBHSMQ010000009">
    <property type="protein sequence ID" value="MFC5457273.1"/>
    <property type="molecule type" value="Genomic_DNA"/>
</dbReference>
<comment type="caution">
    <text evidence="2">The sequence shown here is derived from an EMBL/GenBank/DDBJ whole genome shotgun (WGS) entry which is preliminary data.</text>
</comment>
<feature type="chain" id="PRO_5046085587" evidence="1">
    <location>
        <begin position="21"/>
        <end position="158"/>
    </location>
</feature>
<evidence type="ECO:0000313" key="2">
    <source>
        <dbReference type="EMBL" id="MFC5457273.1"/>
    </source>
</evidence>